<dbReference type="Proteomes" id="UP001176941">
    <property type="component" value="Chromosome 28"/>
</dbReference>
<feature type="region of interest" description="Disordered" evidence="1">
    <location>
        <begin position="16"/>
        <end position="40"/>
    </location>
</feature>
<keyword evidence="3" id="KW-1185">Reference proteome</keyword>
<protein>
    <submittedName>
        <fullName evidence="2">Uncharacterized protein</fullName>
    </submittedName>
</protein>
<evidence type="ECO:0000313" key="3">
    <source>
        <dbReference type="Proteomes" id="UP001176941"/>
    </source>
</evidence>
<reference evidence="2" key="1">
    <citation type="submission" date="2023-04" db="EMBL/GenBank/DDBJ databases">
        <authorList>
            <consortium name="ELIXIR-Norway"/>
        </authorList>
    </citation>
    <scope>NUCLEOTIDE SEQUENCE [LARGE SCALE GENOMIC DNA]</scope>
</reference>
<evidence type="ECO:0000256" key="1">
    <source>
        <dbReference type="SAM" id="MobiDB-lite"/>
    </source>
</evidence>
<evidence type="ECO:0000313" key="2">
    <source>
        <dbReference type="EMBL" id="CAI9168969.1"/>
    </source>
</evidence>
<feature type="region of interest" description="Disordered" evidence="1">
    <location>
        <begin position="85"/>
        <end position="113"/>
    </location>
</feature>
<organism evidence="2 3">
    <name type="scientific">Rangifer tarandus platyrhynchus</name>
    <name type="common">Svalbard reindeer</name>
    <dbReference type="NCBI Taxonomy" id="3082113"/>
    <lineage>
        <taxon>Eukaryota</taxon>
        <taxon>Metazoa</taxon>
        <taxon>Chordata</taxon>
        <taxon>Craniata</taxon>
        <taxon>Vertebrata</taxon>
        <taxon>Euteleostomi</taxon>
        <taxon>Mammalia</taxon>
        <taxon>Eutheria</taxon>
        <taxon>Laurasiatheria</taxon>
        <taxon>Artiodactyla</taxon>
        <taxon>Ruminantia</taxon>
        <taxon>Pecora</taxon>
        <taxon>Cervidae</taxon>
        <taxon>Odocoileinae</taxon>
        <taxon>Rangifer</taxon>
    </lineage>
</organism>
<dbReference type="EMBL" id="OX459964">
    <property type="protein sequence ID" value="CAI9168969.1"/>
    <property type="molecule type" value="Genomic_DNA"/>
</dbReference>
<proteinExistence type="predicted"/>
<gene>
    <name evidence="2" type="ORF">MRATA1EN1_LOCUS17931</name>
</gene>
<accession>A0ABN8Z5G3</accession>
<name>A0ABN8Z5G3_RANTA</name>
<sequence length="130" mass="13887">MSWRLDGSVGLAWGKGQEVRSRAGEGTNPEVSRGLRPHALPGRQPPSILCTCIWWEIGGGSQEGTCAGRGFPALGKLRLRPGPLDKEGPLTCLPLTPITGSPRGSPGDRTAWEPQDRTTWLTGLHIDAPN</sequence>